<evidence type="ECO:0000313" key="2">
    <source>
        <dbReference type="EMBL" id="MBC1323153.1"/>
    </source>
</evidence>
<dbReference type="AlphaFoldDB" id="A0A7X0T5V6"/>
<organism evidence="2 3">
    <name type="scientific">Listeria welshimeri</name>
    <dbReference type="NCBI Taxonomy" id="1643"/>
    <lineage>
        <taxon>Bacteria</taxon>
        <taxon>Bacillati</taxon>
        <taxon>Bacillota</taxon>
        <taxon>Bacilli</taxon>
        <taxon>Bacillales</taxon>
        <taxon>Listeriaceae</taxon>
        <taxon>Listeria</taxon>
    </lineage>
</organism>
<keyword evidence="1" id="KW-0175">Coiled coil</keyword>
<sequence>MDTNSQLIEQQLHTLKKQQKELEEALLQLKREQDEQAWLAEDFARVCLEEQESLALLRTVWQGEVARSFSYYLEALHEEEKQRWRKKIQENQAACEQKRQTYQQSIIYQLETKQRALHKEWGQ</sequence>
<gene>
    <name evidence="2" type="ORF">HB853_09365</name>
</gene>
<feature type="coiled-coil region" evidence="1">
    <location>
        <begin position="5"/>
        <end position="35"/>
    </location>
</feature>
<protein>
    <submittedName>
        <fullName evidence="2">DNA double-strand break repair Rad50 ATPase</fullName>
    </submittedName>
</protein>
<name>A0A7X0T5V6_LISWE</name>
<dbReference type="EMBL" id="JAAROP010000009">
    <property type="protein sequence ID" value="MBC1323153.1"/>
    <property type="molecule type" value="Genomic_DNA"/>
</dbReference>
<dbReference type="Proteomes" id="UP000522007">
    <property type="component" value="Unassembled WGS sequence"/>
</dbReference>
<proteinExistence type="predicted"/>
<comment type="caution">
    <text evidence="2">The sequence shown here is derived from an EMBL/GenBank/DDBJ whole genome shotgun (WGS) entry which is preliminary data.</text>
</comment>
<evidence type="ECO:0000313" key="3">
    <source>
        <dbReference type="Proteomes" id="UP000522007"/>
    </source>
</evidence>
<reference evidence="2 3" key="1">
    <citation type="submission" date="2020-03" db="EMBL/GenBank/DDBJ databases">
        <title>Soil Listeria distribution.</title>
        <authorList>
            <person name="Liao J."/>
            <person name="Wiedmann M."/>
        </authorList>
    </citation>
    <scope>NUCLEOTIDE SEQUENCE [LARGE SCALE GENOMIC DNA]</scope>
    <source>
        <strain evidence="2 3">FSL L7-1829</strain>
    </source>
</reference>
<accession>A0A7X0T5V6</accession>
<evidence type="ECO:0000256" key="1">
    <source>
        <dbReference type="SAM" id="Coils"/>
    </source>
</evidence>